<comment type="caution">
    <text evidence="4">The sequence shown here is derived from an EMBL/GenBank/DDBJ whole genome shotgun (WGS) entry which is preliminary data.</text>
</comment>
<dbReference type="Gene3D" id="1.25.40.10">
    <property type="entry name" value="Tetratricopeptide repeat domain"/>
    <property type="match status" value="2"/>
</dbReference>
<dbReference type="PROSITE" id="PS51257">
    <property type="entry name" value="PROKAR_LIPOPROTEIN"/>
    <property type="match status" value="1"/>
</dbReference>
<reference evidence="4 5" key="1">
    <citation type="submission" date="2014-10" db="EMBL/GenBank/DDBJ databases">
        <title>Genome sequence of Novosphingobium malaysiense MUSC 273(T).</title>
        <authorList>
            <person name="Lee L.-H."/>
        </authorList>
    </citation>
    <scope>NUCLEOTIDE SEQUENCE [LARGE SCALE GENOMIC DNA]</scope>
    <source>
        <strain evidence="4 5">MUSC 273</strain>
    </source>
</reference>
<dbReference type="PROSITE" id="PS51724">
    <property type="entry name" value="SPOR"/>
    <property type="match status" value="1"/>
</dbReference>
<dbReference type="GO" id="GO:0042834">
    <property type="term" value="F:peptidoglycan binding"/>
    <property type="evidence" value="ECO:0007669"/>
    <property type="project" value="InterPro"/>
</dbReference>
<keyword evidence="5" id="KW-1185">Reference proteome</keyword>
<evidence type="ECO:0000259" key="3">
    <source>
        <dbReference type="PROSITE" id="PS51724"/>
    </source>
</evidence>
<dbReference type="InterPro" id="IPR036680">
    <property type="entry name" value="SPOR-like_sf"/>
</dbReference>
<keyword evidence="1" id="KW-0802">TPR repeat</keyword>
<dbReference type="Gene3D" id="3.30.70.1070">
    <property type="entry name" value="Sporulation related repeat"/>
    <property type="match status" value="1"/>
</dbReference>
<dbReference type="RefSeq" id="WP_039278362.1">
    <property type="nucleotide sequence ID" value="NZ_JTDI01000001.1"/>
</dbReference>
<dbReference type="SUPFAM" id="SSF48452">
    <property type="entry name" value="TPR-like"/>
    <property type="match status" value="1"/>
</dbReference>
<feature type="domain" description="SPOR" evidence="3">
    <location>
        <begin position="346"/>
        <end position="429"/>
    </location>
</feature>
<dbReference type="InterPro" id="IPR019734">
    <property type="entry name" value="TPR_rpt"/>
</dbReference>
<dbReference type="OrthoDB" id="7388953at2"/>
<organism evidence="4 5">
    <name type="scientific">Novosphingobium malaysiense</name>
    <dbReference type="NCBI Taxonomy" id="1348853"/>
    <lineage>
        <taxon>Bacteria</taxon>
        <taxon>Pseudomonadati</taxon>
        <taxon>Pseudomonadota</taxon>
        <taxon>Alphaproteobacteria</taxon>
        <taxon>Sphingomonadales</taxon>
        <taxon>Sphingomonadaceae</taxon>
        <taxon>Novosphingobium</taxon>
    </lineage>
</organism>
<dbReference type="PROSITE" id="PS50005">
    <property type="entry name" value="TPR"/>
    <property type="match status" value="1"/>
</dbReference>
<dbReference type="InterPro" id="IPR007730">
    <property type="entry name" value="SPOR-like_dom"/>
</dbReference>
<keyword evidence="2" id="KW-0732">Signal</keyword>
<dbReference type="Pfam" id="PF14559">
    <property type="entry name" value="TPR_19"/>
    <property type="match status" value="2"/>
</dbReference>
<evidence type="ECO:0000256" key="2">
    <source>
        <dbReference type="SAM" id="SignalP"/>
    </source>
</evidence>
<evidence type="ECO:0000313" key="4">
    <source>
        <dbReference type="EMBL" id="KHK93031.1"/>
    </source>
</evidence>
<dbReference type="Proteomes" id="UP000031057">
    <property type="component" value="Unassembled WGS sequence"/>
</dbReference>
<sequence>MQRFKFQARVAGLATCSAMAAVLLVGCSAHAPLASSGNPAISGETADAQMDREIAKAEKRVAKSPRNASARVDLAQAYLAAGRFESATTTFQDAVSLGENDSRIALGLALSYIGSGRNAEAMSLLTRNQAKIPVSDLGLAVALAGQPAQAVTLLSDAVRTDQDNAKARQNLAYAYALDGRWAEARVIASQDVPADQIDARMSEWAVSARPEQFQVRVATLLGAPVRTDAGQPAALALNGNGDNDAPQMAKADVPAPQPIAPVPATEDELPPVVTRELAVNSGNNESAGKDFEEAFKMQQPAEPAHAPVSVSLATSADEPVNSRGVKFVSQPKVQSVRKASSAYVDTPVHSTHLVQLGSFSSLERAKRAWDIYVARNPALKDHALRITEADVHGRRYYRVAAEGFDRGSAQNLCSSVRQRGGGCFAYAKTHTLPGTVPGKSMSEAMLASL</sequence>
<protein>
    <recommendedName>
        <fullName evidence="3">SPOR domain-containing protein</fullName>
    </recommendedName>
</protein>
<evidence type="ECO:0000313" key="5">
    <source>
        <dbReference type="Proteomes" id="UP000031057"/>
    </source>
</evidence>
<accession>A0A0B1ZR04</accession>
<name>A0A0B1ZR04_9SPHN</name>
<dbReference type="Pfam" id="PF05036">
    <property type="entry name" value="SPOR"/>
    <property type="match status" value="1"/>
</dbReference>
<proteinExistence type="predicted"/>
<dbReference type="InterPro" id="IPR011990">
    <property type="entry name" value="TPR-like_helical_dom_sf"/>
</dbReference>
<dbReference type="EMBL" id="JTDI01000001">
    <property type="protein sequence ID" value="KHK93031.1"/>
    <property type="molecule type" value="Genomic_DNA"/>
</dbReference>
<dbReference type="AlphaFoldDB" id="A0A0B1ZR04"/>
<gene>
    <name evidence="4" type="ORF">LK12_01225</name>
</gene>
<evidence type="ECO:0000256" key="1">
    <source>
        <dbReference type="PROSITE-ProRule" id="PRU00339"/>
    </source>
</evidence>
<feature type="chain" id="PRO_5002069120" description="SPOR domain-containing protein" evidence="2">
    <location>
        <begin position="21"/>
        <end position="449"/>
    </location>
</feature>
<dbReference type="STRING" id="1348853.LK12_01225"/>
<feature type="signal peptide" evidence="2">
    <location>
        <begin position="1"/>
        <end position="20"/>
    </location>
</feature>
<feature type="repeat" description="TPR" evidence="1">
    <location>
        <begin position="68"/>
        <end position="101"/>
    </location>
</feature>